<reference evidence="4" key="2">
    <citation type="journal article" date="2023" name="IMA Fungus">
        <title>Comparative genomic study of the Penicillium genus elucidates a diverse pangenome and 15 lateral gene transfer events.</title>
        <authorList>
            <person name="Petersen C."/>
            <person name="Sorensen T."/>
            <person name="Nielsen M.R."/>
            <person name="Sondergaard T.E."/>
            <person name="Sorensen J.L."/>
            <person name="Fitzpatrick D.A."/>
            <person name="Frisvad J.C."/>
            <person name="Nielsen K.L."/>
        </authorList>
    </citation>
    <scope>NUCLEOTIDE SEQUENCE</scope>
    <source>
        <strain evidence="4">IBT 21917</strain>
    </source>
</reference>
<dbReference type="Gene3D" id="3.90.226.10">
    <property type="entry name" value="2-enoyl-CoA Hydratase, Chain A, domain 1"/>
    <property type="match status" value="1"/>
</dbReference>
<protein>
    <recommendedName>
        <fullName evidence="6">Tail specific protease domain-containing protein</fullName>
    </recommendedName>
</protein>
<feature type="domain" description="CPAF-like PDZ" evidence="3">
    <location>
        <begin position="138"/>
        <end position="222"/>
    </location>
</feature>
<dbReference type="OrthoDB" id="27214at2759"/>
<name>A0A9W9HV14_9EURO</name>
<gene>
    <name evidence="4" type="ORF">N7492_009508</name>
</gene>
<dbReference type="InterPro" id="IPR029045">
    <property type="entry name" value="ClpP/crotonase-like_dom_sf"/>
</dbReference>
<dbReference type="PANTHER" id="PTHR37049">
    <property type="entry name" value="PEPTIDASE S41 FAMILY PROTEIN"/>
    <property type="match status" value="1"/>
</dbReference>
<dbReference type="InterPro" id="IPR052766">
    <property type="entry name" value="S41A_metabolite_peptidase"/>
</dbReference>
<dbReference type="GO" id="GO:0008236">
    <property type="term" value="F:serine-type peptidase activity"/>
    <property type="evidence" value="ECO:0007669"/>
    <property type="project" value="InterPro"/>
</dbReference>
<dbReference type="InterPro" id="IPR005151">
    <property type="entry name" value="Tail-specific_protease"/>
</dbReference>
<comment type="caution">
    <text evidence="4">The sequence shown here is derived from an EMBL/GenBank/DDBJ whole genome shotgun (WGS) entry which is preliminary data.</text>
</comment>
<accession>A0A9W9HV14</accession>
<dbReference type="Pfam" id="PF03572">
    <property type="entry name" value="Peptidase_S41"/>
    <property type="match status" value="1"/>
</dbReference>
<evidence type="ECO:0000256" key="1">
    <source>
        <dbReference type="SAM" id="MobiDB-lite"/>
    </source>
</evidence>
<feature type="compositionally biased region" description="Polar residues" evidence="1">
    <location>
        <begin position="240"/>
        <end position="256"/>
    </location>
</feature>
<dbReference type="GO" id="GO:0006508">
    <property type="term" value="P:proteolysis"/>
    <property type="evidence" value="ECO:0007669"/>
    <property type="project" value="InterPro"/>
</dbReference>
<dbReference type="EMBL" id="JAPQKO010000006">
    <property type="protein sequence ID" value="KAJ5156705.1"/>
    <property type="molecule type" value="Genomic_DNA"/>
</dbReference>
<proteinExistence type="predicted"/>
<evidence type="ECO:0000313" key="4">
    <source>
        <dbReference type="EMBL" id="KAJ5156705.1"/>
    </source>
</evidence>
<keyword evidence="5" id="KW-1185">Reference proteome</keyword>
<feature type="region of interest" description="Disordered" evidence="1">
    <location>
        <begin position="239"/>
        <end position="264"/>
    </location>
</feature>
<reference evidence="4" key="1">
    <citation type="submission" date="2022-11" db="EMBL/GenBank/DDBJ databases">
        <authorList>
            <person name="Petersen C."/>
        </authorList>
    </citation>
    <scope>NUCLEOTIDE SEQUENCE</scope>
    <source>
        <strain evidence="4">IBT 21917</strain>
    </source>
</reference>
<evidence type="ECO:0000313" key="5">
    <source>
        <dbReference type="Proteomes" id="UP001146351"/>
    </source>
</evidence>
<organism evidence="4 5">
    <name type="scientific">Penicillium capsulatum</name>
    <dbReference type="NCBI Taxonomy" id="69766"/>
    <lineage>
        <taxon>Eukaryota</taxon>
        <taxon>Fungi</taxon>
        <taxon>Dikarya</taxon>
        <taxon>Ascomycota</taxon>
        <taxon>Pezizomycotina</taxon>
        <taxon>Eurotiomycetes</taxon>
        <taxon>Eurotiomycetidae</taxon>
        <taxon>Eurotiales</taxon>
        <taxon>Aspergillaceae</taxon>
        <taxon>Penicillium</taxon>
    </lineage>
</organism>
<dbReference type="InterPro" id="IPR056186">
    <property type="entry name" value="PDZ_CPAF-rel"/>
</dbReference>
<evidence type="ECO:0008006" key="6">
    <source>
        <dbReference type="Google" id="ProtNLM"/>
    </source>
</evidence>
<dbReference type="SUPFAM" id="SSF52096">
    <property type="entry name" value="ClpP/crotonase"/>
    <property type="match status" value="1"/>
</dbReference>
<evidence type="ECO:0000259" key="2">
    <source>
        <dbReference type="Pfam" id="PF03572"/>
    </source>
</evidence>
<evidence type="ECO:0000259" key="3">
    <source>
        <dbReference type="Pfam" id="PF23658"/>
    </source>
</evidence>
<sequence length="503" mass="54780">MEMTQVGGAREMPECVDSERIDYIRTLGFMATLLAGAAQGLEPCAEVTDSFQKSKKSNSIFLISGDLAHRCLQSIPFKVSPAVAVVDEYRKYLPSQSTIDDLKRWPETPGGVNSAREIVQLKSGPLTDIGKGDAQPLAKRKSPSAVKSINGTDATQYLEKFSSNQGQQDPDARYNTVFNSLSRTTKVPKGLWMGTTWWPGPSSLLESKNGTKKNFETLATAYYEVMEAQNGTAMYDRASKGQSEFSSQQSDMSNNRAADKPGYPKTTIRADHALVYGYTSNKDAPRDTAVLALPTFSILSSNMAPFVRGFLRNATQQGKKKLLIDLSENTGGNIVAAFSLFAELFPGKEILFASFNLTETSDNGDNLINGYGPVPLNPRKAAFAPENITLITDGFFASTCTTFVTLMKEQGVRSIAFGGRPRTEPMQAMGGVKGAQSVYLPDISAYGPDDDTTPLQFVYKAADCRRFFTVENYFHQESVWQAAAEAMFGDGECVGESTKGKGN</sequence>
<feature type="domain" description="Tail specific protease" evidence="2">
    <location>
        <begin position="288"/>
        <end position="412"/>
    </location>
</feature>
<dbReference type="Proteomes" id="UP001146351">
    <property type="component" value="Unassembled WGS sequence"/>
</dbReference>
<dbReference type="Pfam" id="PF23658">
    <property type="entry name" value="PDZ_CPAF_rel"/>
    <property type="match status" value="1"/>
</dbReference>
<dbReference type="PANTHER" id="PTHR37049:SF4">
    <property type="entry name" value="RHODANESE DOMAIN-CONTAINING PROTEIN"/>
    <property type="match status" value="1"/>
</dbReference>
<dbReference type="AlphaFoldDB" id="A0A9W9HV14"/>